<dbReference type="InterPro" id="IPR036881">
    <property type="entry name" value="Glyco_hydro_3_C_sf"/>
</dbReference>
<dbReference type="eggNOG" id="ENOG502QQ55">
    <property type="taxonomic scope" value="Eukaryota"/>
</dbReference>
<evidence type="ECO:0000256" key="2">
    <source>
        <dbReference type="ARBA" id="ARBA00022801"/>
    </source>
</evidence>
<dbReference type="GO" id="GO:0031222">
    <property type="term" value="P:arabinan catabolic process"/>
    <property type="evidence" value="ECO:0000318"/>
    <property type="project" value="GO_Central"/>
</dbReference>
<dbReference type="EMBL" id="KI392059">
    <property type="protein sequence ID" value="ERN20410.1"/>
    <property type="molecule type" value="Genomic_DNA"/>
</dbReference>
<dbReference type="GO" id="GO:0045493">
    <property type="term" value="P:xylan catabolic process"/>
    <property type="evidence" value="ECO:0000318"/>
    <property type="project" value="GO_Central"/>
</dbReference>
<dbReference type="GO" id="GO:0009044">
    <property type="term" value="F:xylan 1,4-beta-xylosidase activity"/>
    <property type="evidence" value="ECO:0000318"/>
    <property type="project" value="GO_Central"/>
</dbReference>
<dbReference type="GO" id="GO:0046556">
    <property type="term" value="F:alpha-L-arabinofuranosidase activity"/>
    <property type="evidence" value="ECO:0000318"/>
    <property type="project" value="GO_Central"/>
</dbReference>
<feature type="domain" description="Fibronectin type III-like" evidence="5">
    <location>
        <begin position="726"/>
        <end position="796"/>
    </location>
</feature>
<keyword evidence="1 4" id="KW-0732">Signal</keyword>
<gene>
    <name evidence="6" type="ORF">AMTR_s00068p00088730</name>
</gene>
<dbReference type="Pfam" id="PF14310">
    <property type="entry name" value="Fn3-like"/>
    <property type="match status" value="1"/>
</dbReference>
<proteinExistence type="predicted"/>
<dbReference type="PANTHER" id="PTHR42721">
    <property type="entry name" value="SUGAR HYDROLASE-RELATED"/>
    <property type="match status" value="1"/>
</dbReference>
<dbReference type="Pfam" id="PF01915">
    <property type="entry name" value="Glyco_hydro_3_C"/>
    <property type="match status" value="1"/>
</dbReference>
<feature type="signal peptide" evidence="4">
    <location>
        <begin position="1"/>
        <end position="23"/>
    </location>
</feature>
<feature type="chain" id="PRO_5004658813" description="Fibronectin type III-like domain-containing protein" evidence="4">
    <location>
        <begin position="24"/>
        <end position="809"/>
    </location>
</feature>
<dbReference type="SUPFAM" id="SSF52279">
    <property type="entry name" value="Beta-D-glucan exohydrolase, C-terminal domain"/>
    <property type="match status" value="1"/>
</dbReference>
<dbReference type="InterPro" id="IPR013783">
    <property type="entry name" value="Ig-like_fold"/>
</dbReference>
<accession>U5DDV5</accession>
<dbReference type="InterPro" id="IPR017853">
    <property type="entry name" value="GH"/>
</dbReference>
<keyword evidence="3" id="KW-0326">Glycosidase</keyword>
<dbReference type="SMART" id="SM01217">
    <property type="entry name" value="Fn3_like"/>
    <property type="match status" value="1"/>
</dbReference>
<evidence type="ECO:0000259" key="5">
    <source>
        <dbReference type="SMART" id="SM01217"/>
    </source>
</evidence>
<dbReference type="Proteomes" id="UP000017836">
    <property type="component" value="Unassembled WGS sequence"/>
</dbReference>
<dbReference type="InterPro" id="IPR002772">
    <property type="entry name" value="Glyco_hydro_3_C"/>
</dbReference>
<keyword evidence="2" id="KW-0378">Hydrolase</keyword>
<dbReference type="Gene3D" id="3.20.20.300">
    <property type="entry name" value="Glycoside hydrolase, family 3, N-terminal domain"/>
    <property type="match status" value="1"/>
</dbReference>
<organism evidence="6 7">
    <name type="scientific">Amborella trichopoda</name>
    <dbReference type="NCBI Taxonomy" id="13333"/>
    <lineage>
        <taxon>Eukaryota</taxon>
        <taxon>Viridiplantae</taxon>
        <taxon>Streptophyta</taxon>
        <taxon>Embryophyta</taxon>
        <taxon>Tracheophyta</taxon>
        <taxon>Spermatophyta</taxon>
        <taxon>Magnoliopsida</taxon>
        <taxon>Amborellales</taxon>
        <taxon>Amborellaceae</taxon>
        <taxon>Amborella</taxon>
    </lineage>
</organism>
<evidence type="ECO:0000256" key="1">
    <source>
        <dbReference type="ARBA" id="ARBA00022729"/>
    </source>
</evidence>
<evidence type="ECO:0000256" key="4">
    <source>
        <dbReference type="SAM" id="SignalP"/>
    </source>
</evidence>
<dbReference type="STRING" id="13333.U5DDV5"/>
<keyword evidence="7" id="KW-1185">Reference proteome</keyword>
<reference evidence="7" key="1">
    <citation type="journal article" date="2013" name="Science">
        <title>The Amborella genome and the evolution of flowering plants.</title>
        <authorList>
            <consortium name="Amborella Genome Project"/>
        </authorList>
    </citation>
    <scope>NUCLEOTIDE SEQUENCE [LARGE SCALE GENOMIC DNA]</scope>
</reference>
<dbReference type="Gramene" id="ERN20410">
    <property type="protein sequence ID" value="ERN20410"/>
    <property type="gene ID" value="AMTR_s00068p00088730"/>
</dbReference>
<dbReference type="AlphaFoldDB" id="U5DDV5"/>
<dbReference type="Gene3D" id="3.40.50.1700">
    <property type="entry name" value="Glycoside hydrolase family 3 C-terminal domain"/>
    <property type="match status" value="1"/>
</dbReference>
<evidence type="ECO:0000256" key="3">
    <source>
        <dbReference type="ARBA" id="ARBA00023295"/>
    </source>
</evidence>
<dbReference type="Gene3D" id="2.60.40.10">
    <property type="entry name" value="Immunoglobulins"/>
    <property type="match status" value="1"/>
</dbReference>
<name>U5DDV5_AMBTC</name>
<dbReference type="InterPro" id="IPR001764">
    <property type="entry name" value="Glyco_hydro_3_N"/>
</dbReference>
<dbReference type="FunFam" id="3.20.20.300:FF:000010">
    <property type="entry name" value="Putative beta-D-xylosidase 5"/>
    <property type="match status" value="1"/>
</dbReference>
<dbReference type="InterPro" id="IPR026891">
    <property type="entry name" value="Fn3-like"/>
</dbReference>
<evidence type="ECO:0000313" key="7">
    <source>
        <dbReference type="Proteomes" id="UP000017836"/>
    </source>
</evidence>
<dbReference type="HOGENOM" id="CLU_004542_5_3_1"/>
<sequence length="809" mass="87940">MAMATFQLFLSLGAAILPLLTMAARPGTGLSSSAVTLTSGQGPTIVCDHLRFKDLGLDMKSFPFCDKSLSYGVRVKDLIDRMTLVEKVGQIGDQATGVPRLGLPKYDWWSEALHGVAYVGHGTHFDDIVPAATSFPEVILMAASFNESLWKAIGQVVSTEARAMNNLGLAGLTFWSPNINVARDPRWGRIMETPGEDPYTVGRYAVNYVRGLQDVEGTTPGTNTTEEDLNTRPLKVAACCKHYAAYDVDNWQGVDRYHFDARVTERDMLETFVRPFEMCVRDGDVSSVMCSYNRVNGIPTCADPKLLSETIRGEWNLHGYIVSDCDSLEVMHHGHKFLNDTPEDTVAQTLRAGLDLDCGLYFTKYTNSSVSQGKVRQADIDKALNNLYMVLMRLGFFDGSPVYAGLGKSDVCSDSNIELAAEAAREGIVLLNNSMGGLPLNKLKHKNVVVVGPHGNASNAMIGNYEGYPCRNMTPLIGLSEYANVSYEPGCADINCLNMTLFHRAVTAAKNADATILLMGIDLSVEAEGRDRNDLLLPGYQHQLISEIADAAKGPVILVILSAGGVDISFAMDNPNVSAVVWAGYPGGEGGRAIADVIYGHYNPGGRLPITWYQADYVHQFPMTSMPLRPIDDLGYPGRTYKFFSGKPLFPFGYGLSYTSFNYTLKTATKSLAIHLGKYVQCRQLSYAESVKPPPCPAALVSDLSCAKTFEIEVIVQNVGTIGGSHVVMVYTVPPSGLLGMPLKQLVGFQRVFVSAGGSEVVKFKLNGCQSFTVVEETAYQVVPAGVSTVLIGDDKVSVSFPLELQLHY</sequence>
<dbReference type="FunFam" id="3.40.50.1700:FF:000001">
    <property type="entry name" value="probable beta-D-xylosidase 2"/>
    <property type="match status" value="1"/>
</dbReference>
<dbReference type="Pfam" id="PF00933">
    <property type="entry name" value="Glyco_hydro_3"/>
    <property type="match status" value="1"/>
</dbReference>
<dbReference type="InterPro" id="IPR044993">
    <property type="entry name" value="BXL"/>
</dbReference>
<protein>
    <recommendedName>
        <fullName evidence="5">Fibronectin type III-like domain-containing protein</fullName>
    </recommendedName>
</protein>
<evidence type="ECO:0000313" key="6">
    <source>
        <dbReference type="EMBL" id="ERN20410.1"/>
    </source>
</evidence>
<dbReference type="OMA" id="EFGCSCL"/>
<dbReference type="SUPFAM" id="SSF51445">
    <property type="entry name" value="(Trans)glycosidases"/>
    <property type="match status" value="1"/>
</dbReference>
<dbReference type="InterPro" id="IPR036962">
    <property type="entry name" value="Glyco_hydro_3_N_sf"/>
</dbReference>
<dbReference type="PANTHER" id="PTHR42721:SF11">
    <property type="entry name" value="BETA-D-XYLOSIDASE 5-RELATED"/>
    <property type="match status" value="1"/>
</dbReference>